<proteinExistence type="predicted"/>
<dbReference type="STRING" id="1802559.A2372_02595"/>
<dbReference type="Proteomes" id="UP000176422">
    <property type="component" value="Unassembled WGS sequence"/>
</dbReference>
<evidence type="ECO:0000313" key="2">
    <source>
        <dbReference type="Proteomes" id="UP000176422"/>
    </source>
</evidence>
<reference evidence="1 2" key="1">
    <citation type="journal article" date="2016" name="Nat. Commun.">
        <title>Thousands of microbial genomes shed light on interconnected biogeochemical processes in an aquifer system.</title>
        <authorList>
            <person name="Anantharaman K."/>
            <person name="Brown C.T."/>
            <person name="Hug L.A."/>
            <person name="Sharon I."/>
            <person name="Castelle C.J."/>
            <person name="Probst A.J."/>
            <person name="Thomas B.C."/>
            <person name="Singh A."/>
            <person name="Wilkins M.J."/>
            <person name="Karaoz U."/>
            <person name="Brodie E.L."/>
            <person name="Williams K.H."/>
            <person name="Hubbard S.S."/>
            <person name="Banfield J.F."/>
        </authorList>
    </citation>
    <scope>NUCLEOTIDE SEQUENCE [LARGE SCALE GENOMIC DNA]</scope>
</reference>
<dbReference type="SUPFAM" id="SSF52540">
    <property type="entry name" value="P-loop containing nucleoside triphosphate hydrolases"/>
    <property type="match status" value="1"/>
</dbReference>
<accession>A0A1F8DXJ6</accession>
<dbReference type="InterPro" id="IPR027417">
    <property type="entry name" value="P-loop_NTPase"/>
</dbReference>
<dbReference type="AlphaFoldDB" id="A0A1F8DXJ6"/>
<comment type="caution">
    <text evidence="1">The sequence shown here is derived from an EMBL/GenBank/DDBJ whole genome shotgun (WGS) entry which is preliminary data.</text>
</comment>
<dbReference type="Gene3D" id="3.40.50.300">
    <property type="entry name" value="P-loop containing nucleotide triphosphate hydrolases"/>
    <property type="match status" value="1"/>
</dbReference>
<protein>
    <recommendedName>
        <fullName evidence="3">Shikimate kinase</fullName>
    </recommendedName>
</protein>
<organism evidence="1 2">
    <name type="scientific">Candidatus Wolfebacteria bacterium RIFOXYB1_FULL_54_12</name>
    <dbReference type="NCBI Taxonomy" id="1802559"/>
    <lineage>
        <taxon>Bacteria</taxon>
        <taxon>Candidatus Wolfeibacteriota</taxon>
    </lineage>
</organism>
<evidence type="ECO:0008006" key="3">
    <source>
        <dbReference type="Google" id="ProtNLM"/>
    </source>
</evidence>
<gene>
    <name evidence="1" type="ORF">A2372_02595</name>
</gene>
<name>A0A1F8DXJ6_9BACT</name>
<evidence type="ECO:0000313" key="1">
    <source>
        <dbReference type="EMBL" id="OGM93267.1"/>
    </source>
</evidence>
<dbReference type="EMBL" id="MGIT01000001">
    <property type="protein sequence ID" value="OGM93267.1"/>
    <property type="molecule type" value="Genomic_DNA"/>
</dbReference>
<sequence>MREHKGRRLFITGIPTSGKSYLAAMLAEEMGGIVVKLDDFRDALEFDDRYKQWVNFYFNQDEETYLTTTSPEQMWENLKLQSEALWPAFLEHIDSYAEEPALVIFESVNILPHLAHRDLGFPGVCLIGASYKETLERNQKDPRWSDDNARLQEMEANMFFNVERPRYKEEAEKYGYAVFEDFETALQATRKILAKNT</sequence>